<sequence length="194" mass="20681">MEEDKRQLQNQTGEPRPSVLVGDGKAVVAIVLGAVFLLTAVLLALLLKLAVPLAQQLIAEWNRPAPVSTEQAAFRNELEAEAGGQAWAPLVPESPDVAVAAVPAGSPGGWVTNDDYPAAARRADIEGIVGFTLSIGPDGRVSGCRVDSSSGHQVLDDATCALLTERARFHPARDSNGQPVTGHWDSRFRWMLER</sequence>
<dbReference type="PROSITE" id="PS52015">
    <property type="entry name" value="TONB_CTD"/>
    <property type="match status" value="1"/>
</dbReference>
<evidence type="ECO:0000256" key="2">
    <source>
        <dbReference type="ARBA" id="ARBA00022692"/>
    </source>
</evidence>
<keyword evidence="8" id="KW-1185">Reference proteome</keyword>
<evidence type="ECO:0000256" key="1">
    <source>
        <dbReference type="ARBA" id="ARBA00004167"/>
    </source>
</evidence>
<dbReference type="InterPro" id="IPR037682">
    <property type="entry name" value="TonB_C"/>
</dbReference>
<dbReference type="InterPro" id="IPR006260">
    <property type="entry name" value="TonB/TolA_C"/>
</dbReference>
<dbReference type="SUPFAM" id="SSF74653">
    <property type="entry name" value="TolA/TonB C-terminal domain"/>
    <property type="match status" value="1"/>
</dbReference>
<evidence type="ECO:0000256" key="4">
    <source>
        <dbReference type="ARBA" id="ARBA00023136"/>
    </source>
</evidence>
<accession>A0ABW3HAU3</accession>
<dbReference type="EMBL" id="JBHTJG010000010">
    <property type="protein sequence ID" value="MFD0948164.1"/>
    <property type="molecule type" value="Genomic_DNA"/>
</dbReference>
<evidence type="ECO:0000256" key="5">
    <source>
        <dbReference type="SAM" id="Phobius"/>
    </source>
</evidence>
<proteinExistence type="predicted"/>
<dbReference type="RefSeq" id="WP_264946013.1">
    <property type="nucleotide sequence ID" value="NZ_JAPDRA010000010.1"/>
</dbReference>
<evidence type="ECO:0000313" key="8">
    <source>
        <dbReference type="Proteomes" id="UP001596977"/>
    </source>
</evidence>
<evidence type="ECO:0000313" key="7">
    <source>
        <dbReference type="EMBL" id="MFD0948164.1"/>
    </source>
</evidence>
<reference evidence="8" key="1">
    <citation type="journal article" date="2019" name="Int. J. Syst. Evol. Microbiol.">
        <title>The Global Catalogue of Microorganisms (GCM) 10K type strain sequencing project: providing services to taxonomists for standard genome sequencing and annotation.</title>
        <authorList>
            <consortium name="The Broad Institute Genomics Platform"/>
            <consortium name="The Broad Institute Genome Sequencing Center for Infectious Disease"/>
            <person name="Wu L."/>
            <person name="Ma J."/>
        </authorList>
    </citation>
    <scope>NUCLEOTIDE SEQUENCE [LARGE SCALE GENOMIC DNA]</scope>
    <source>
        <strain evidence="8">CCUG 62982</strain>
    </source>
</reference>
<dbReference type="NCBIfam" id="TIGR01352">
    <property type="entry name" value="tonB_Cterm"/>
    <property type="match status" value="1"/>
</dbReference>
<keyword evidence="3 5" id="KW-1133">Transmembrane helix</keyword>
<evidence type="ECO:0000259" key="6">
    <source>
        <dbReference type="PROSITE" id="PS52015"/>
    </source>
</evidence>
<protein>
    <submittedName>
        <fullName evidence="7">Energy transducer TonB</fullName>
    </submittedName>
</protein>
<comment type="subcellular location">
    <subcellularLocation>
        <location evidence="1">Membrane</location>
        <topology evidence="1">Single-pass membrane protein</topology>
    </subcellularLocation>
</comment>
<feature type="transmembrane region" description="Helical" evidence="5">
    <location>
        <begin position="26"/>
        <end position="47"/>
    </location>
</feature>
<dbReference type="Pfam" id="PF03544">
    <property type="entry name" value="TonB_C"/>
    <property type="match status" value="1"/>
</dbReference>
<dbReference type="Gene3D" id="3.30.1150.10">
    <property type="match status" value="1"/>
</dbReference>
<organism evidence="7 8">
    <name type="scientific">Sphingomonas canadensis</name>
    <dbReference type="NCBI Taxonomy" id="1219257"/>
    <lineage>
        <taxon>Bacteria</taxon>
        <taxon>Pseudomonadati</taxon>
        <taxon>Pseudomonadota</taxon>
        <taxon>Alphaproteobacteria</taxon>
        <taxon>Sphingomonadales</taxon>
        <taxon>Sphingomonadaceae</taxon>
        <taxon>Sphingomonas</taxon>
    </lineage>
</organism>
<dbReference type="Proteomes" id="UP001596977">
    <property type="component" value="Unassembled WGS sequence"/>
</dbReference>
<comment type="caution">
    <text evidence="7">The sequence shown here is derived from an EMBL/GenBank/DDBJ whole genome shotgun (WGS) entry which is preliminary data.</text>
</comment>
<keyword evidence="2 5" id="KW-0812">Transmembrane</keyword>
<evidence type="ECO:0000256" key="3">
    <source>
        <dbReference type="ARBA" id="ARBA00022989"/>
    </source>
</evidence>
<gene>
    <name evidence="7" type="ORF">ACFQ1E_17615</name>
</gene>
<keyword evidence="4 5" id="KW-0472">Membrane</keyword>
<name>A0ABW3HAU3_9SPHN</name>
<feature type="domain" description="TonB C-terminal" evidence="6">
    <location>
        <begin position="101"/>
        <end position="194"/>
    </location>
</feature>